<gene>
    <name evidence="2" type="ORF">A3F35_02765</name>
</gene>
<keyword evidence="1" id="KW-0812">Transmembrane</keyword>
<accession>A0A1G1WQV1</accession>
<feature type="transmembrane region" description="Helical" evidence="1">
    <location>
        <begin position="20"/>
        <end position="39"/>
    </location>
</feature>
<dbReference type="STRING" id="1802603.A3F35_02765"/>
<sequence>MKTRLAALKAKQKGQTLIEVVVAIALGVVVITALVGLGARANRNANYSKISEIASKFAQEGQELVRQIRDQDGKVTGIVCSPTCDSWDDLYNTGAPGFLDQKFDFVAPGPPSCPGSVWCLDASSDTGDPVAPGTGGIRVERRVFVSDDLGVNGVGDCFLNPLWVGPDAGGLELDETDVKGIRVEVTWTDPSGPHTINLQSCITRKT</sequence>
<protein>
    <submittedName>
        <fullName evidence="2">Uncharacterized protein</fullName>
    </submittedName>
</protein>
<dbReference type="Pfam" id="PF07963">
    <property type="entry name" value="N_methyl"/>
    <property type="match status" value="1"/>
</dbReference>
<dbReference type="EMBL" id="MHCZ01000027">
    <property type="protein sequence ID" value="OGY29577.1"/>
    <property type="molecule type" value="Genomic_DNA"/>
</dbReference>
<comment type="caution">
    <text evidence="2">The sequence shown here is derived from an EMBL/GenBank/DDBJ whole genome shotgun (WGS) entry which is preliminary data.</text>
</comment>
<dbReference type="InterPro" id="IPR012902">
    <property type="entry name" value="N_methyl_site"/>
</dbReference>
<dbReference type="Proteomes" id="UP000178068">
    <property type="component" value="Unassembled WGS sequence"/>
</dbReference>
<organism evidence="2 3">
    <name type="scientific">Candidatus Woykebacteria bacterium RIFCSPHIGHO2_12_FULL_45_10</name>
    <dbReference type="NCBI Taxonomy" id="1802603"/>
    <lineage>
        <taxon>Bacteria</taxon>
        <taxon>Candidatus Woykeibacteriota</taxon>
    </lineage>
</organism>
<evidence type="ECO:0000313" key="3">
    <source>
        <dbReference type="Proteomes" id="UP000178068"/>
    </source>
</evidence>
<keyword evidence="1" id="KW-1133">Transmembrane helix</keyword>
<name>A0A1G1WQV1_9BACT</name>
<keyword evidence="1" id="KW-0472">Membrane</keyword>
<evidence type="ECO:0000256" key="1">
    <source>
        <dbReference type="SAM" id="Phobius"/>
    </source>
</evidence>
<dbReference type="AlphaFoldDB" id="A0A1G1WQV1"/>
<evidence type="ECO:0000313" key="2">
    <source>
        <dbReference type="EMBL" id="OGY29577.1"/>
    </source>
</evidence>
<reference evidence="2 3" key="1">
    <citation type="journal article" date="2016" name="Nat. Commun.">
        <title>Thousands of microbial genomes shed light on interconnected biogeochemical processes in an aquifer system.</title>
        <authorList>
            <person name="Anantharaman K."/>
            <person name="Brown C.T."/>
            <person name="Hug L.A."/>
            <person name="Sharon I."/>
            <person name="Castelle C.J."/>
            <person name="Probst A.J."/>
            <person name="Thomas B.C."/>
            <person name="Singh A."/>
            <person name="Wilkins M.J."/>
            <person name="Karaoz U."/>
            <person name="Brodie E.L."/>
            <person name="Williams K.H."/>
            <person name="Hubbard S.S."/>
            <person name="Banfield J.F."/>
        </authorList>
    </citation>
    <scope>NUCLEOTIDE SEQUENCE [LARGE SCALE GENOMIC DNA]</scope>
</reference>
<proteinExistence type="predicted"/>